<comment type="caution">
    <text evidence="6">The sequence shown here is derived from an EMBL/GenBank/DDBJ whole genome shotgun (WGS) entry which is preliminary data.</text>
</comment>
<evidence type="ECO:0000256" key="1">
    <source>
        <dbReference type="ARBA" id="ARBA00008061"/>
    </source>
</evidence>
<keyword evidence="7" id="KW-1185">Reference proteome</keyword>
<dbReference type="SMART" id="SM00642">
    <property type="entry name" value="Aamy"/>
    <property type="match status" value="1"/>
</dbReference>
<proteinExistence type="inferred from homology"/>
<dbReference type="EMBL" id="BIFS01000001">
    <property type="protein sequence ID" value="GCE16235.1"/>
    <property type="molecule type" value="Genomic_DNA"/>
</dbReference>
<dbReference type="PANTHER" id="PTHR10357">
    <property type="entry name" value="ALPHA-AMYLASE FAMILY MEMBER"/>
    <property type="match status" value="1"/>
</dbReference>
<dbReference type="PANTHER" id="PTHR10357:SF179">
    <property type="entry name" value="NEUTRAL AND BASIC AMINO ACID TRANSPORT PROTEIN RBAT"/>
    <property type="match status" value="1"/>
</dbReference>
<dbReference type="CDD" id="cd11331">
    <property type="entry name" value="AmyAc_OligoGlu_like"/>
    <property type="match status" value="1"/>
</dbReference>
<accession>A0A402AB87</accession>
<dbReference type="Gene3D" id="3.20.20.80">
    <property type="entry name" value="Glycosidases"/>
    <property type="match status" value="1"/>
</dbReference>
<feature type="region of interest" description="Disordered" evidence="4">
    <location>
        <begin position="378"/>
        <end position="400"/>
    </location>
</feature>
<dbReference type="FunFam" id="3.90.400.10:FF:000002">
    <property type="entry name" value="Sucrose isomerase"/>
    <property type="match status" value="1"/>
</dbReference>
<dbReference type="RefSeq" id="WP_126548174.1">
    <property type="nucleotide sequence ID" value="NZ_BIFS01000001.1"/>
</dbReference>
<organism evidence="6 7">
    <name type="scientific">Dictyobacter kobayashii</name>
    <dbReference type="NCBI Taxonomy" id="2014872"/>
    <lineage>
        <taxon>Bacteria</taxon>
        <taxon>Bacillati</taxon>
        <taxon>Chloroflexota</taxon>
        <taxon>Ktedonobacteria</taxon>
        <taxon>Ktedonobacterales</taxon>
        <taxon>Dictyobacteraceae</taxon>
        <taxon>Dictyobacter</taxon>
    </lineage>
</organism>
<evidence type="ECO:0000256" key="2">
    <source>
        <dbReference type="ARBA" id="ARBA00022801"/>
    </source>
</evidence>
<dbReference type="InterPro" id="IPR017853">
    <property type="entry name" value="GH"/>
</dbReference>
<evidence type="ECO:0000313" key="7">
    <source>
        <dbReference type="Proteomes" id="UP000287188"/>
    </source>
</evidence>
<keyword evidence="2" id="KW-0378">Hydrolase</keyword>
<keyword evidence="3" id="KW-0326">Glycosidase</keyword>
<protein>
    <submittedName>
        <fullName evidence="6">Alpha-amylase</fullName>
    </submittedName>
</protein>
<dbReference type="GO" id="GO:0009313">
    <property type="term" value="P:oligosaccharide catabolic process"/>
    <property type="evidence" value="ECO:0007669"/>
    <property type="project" value="TreeGrafter"/>
</dbReference>
<sequence>MAHAYEWWQTGVVYQIYPRSFMDSNGDGVGDLVGINQRLDYLKWLGIDAIWLSPIYPSPMADFGYDIANYTDIEPLFGTLNDFDALLHKVHQQNMKLILDFVPNHTSDEHPWFVESRSSRESSKRDWYIWHDPAADGGPPNNWTSFFGGSAWQFDEISGQYYLHMFDVKQPDLNWRNPVVKEAMYNVLRFWLDRGVDGFRVDVIWMMIKDAQFRDNPNRPEWKPGDPPYARQEGRYTEDQSEVHEIIREMRALVDSYGERVFIGEIYLPVPRLMSYYGEFLDEVHLPFNFQFIELSAWNAKAIRTCVDTYEKALPEGAWPNWVLGNHDRSRIASRVGKEQSRIAQMLLLTLRGTPTCYYGDELGMQNAIVPHEMMHDPQGKDNPIHSRDPQRSPMQWNSQPGAGFVKPGIASWLPLSEDYQQVNVQSEQNDASSHLIFTKTLLTLRRAIPALTIGSYTSVDGMPEECFVYVREQEGKRYLIALNCSAEEQKLSLAHIKQGNILLSTLLDRNSQVDLNSFSLRANEGCLIEIAD</sequence>
<dbReference type="InterPro" id="IPR006047">
    <property type="entry name" value="GH13_cat_dom"/>
</dbReference>
<dbReference type="OrthoDB" id="9805159at2"/>
<dbReference type="AlphaFoldDB" id="A0A402AB87"/>
<dbReference type="Pfam" id="PF00128">
    <property type="entry name" value="Alpha-amylase"/>
    <property type="match status" value="1"/>
</dbReference>
<evidence type="ECO:0000313" key="6">
    <source>
        <dbReference type="EMBL" id="GCE16235.1"/>
    </source>
</evidence>
<dbReference type="InterPro" id="IPR013780">
    <property type="entry name" value="Glyco_hydro_b"/>
</dbReference>
<dbReference type="GO" id="GO:0004556">
    <property type="term" value="F:alpha-amylase activity"/>
    <property type="evidence" value="ECO:0007669"/>
    <property type="project" value="TreeGrafter"/>
</dbReference>
<evidence type="ECO:0000256" key="3">
    <source>
        <dbReference type="ARBA" id="ARBA00023295"/>
    </source>
</evidence>
<dbReference type="Proteomes" id="UP000287188">
    <property type="component" value="Unassembled WGS sequence"/>
</dbReference>
<dbReference type="Gene3D" id="2.60.40.1180">
    <property type="entry name" value="Golgi alpha-mannosidase II"/>
    <property type="match status" value="1"/>
</dbReference>
<dbReference type="Gene3D" id="3.90.400.10">
    <property type="entry name" value="Oligo-1,6-glucosidase, Domain 2"/>
    <property type="match status" value="1"/>
</dbReference>
<dbReference type="SUPFAM" id="SSF51445">
    <property type="entry name" value="(Trans)glycosidases"/>
    <property type="match status" value="1"/>
</dbReference>
<name>A0A402AB87_9CHLR</name>
<reference evidence="7" key="1">
    <citation type="submission" date="2018-12" db="EMBL/GenBank/DDBJ databases">
        <title>Tengunoibacter tsumagoiensis gen. nov., sp. nov., Dictyobacter kobayashii sp. nov., D. alpinus sp. nov., and D. joshuensis sp. nov. and description of Dictyobacteraceae fam. nov. within the order Ktedonobacterales isolated from Tengu-no-mugimeshi.</title>
        <authorList>
            <person name="Wang C.M."/>
            <person name="Zheng Y."/>
            <person name="Sakai Y."/>
            <person name="Toyoda A."/>
            <person name="Minakuchi Y."/>
            <person name="Abe K."/>
            <person name="Yokota A."/>
            <person name="Yabe S."/>
        </authorList>
    </citation>
    <scope>NUCLEOTIDE SEQUENCE [LARGE SCALE GENOMIC DNA]</scope>
    <source>
        <strain evidence="7">Uno11</strain>
    </source>
</reference>
<dbReference type="InterPro" id="IPR045857">
    <property type="entry name" value="O16G_dom_2"/>
</dbReference>
<comment type="similarity">
    <text evidence="1">Belongs to the glycosyl hydrolase 13 family.</text>
</comment>
<feature type="compositionally biased region" description="Basic and acidic residues" evidence="4">
    <location>
        <begin position="378"/>
        <end position="391"/>
    </location>
</feature>
<evidence type="ECO:0000259" key="5">
    <source>
        <dbReference type="SMART" id="SM00642"/>
    </source>
</evidence>
<feature type="domain" description="Glycosyl hydrolase family 13 catalytic" evidence="5">
    <location>
        <begin position="15"/>
        <end position="392"/>
    </location>
</feature>
<dbReference type="SUPFAM" id="SSF51011">
    <property type="entry name" value="Glycosyl hydrolase domain"/>
    <property type="match status" value="1"/>
</dbReference>
<gene>
    <name evidence="6" type="ORF">KDK_00350</name>
</gene>
<evidence type="ECO:0000256" key="4">
    <source>
        <dbReference type="SAM" id="MobiDB-lite"/>
    </source>
</evidence>